<dbReference type="Pfam" id="PF00353">
    <property type="entry name" value="HemolysinCabind"/>
    <property type="match status" value="1"/>
</dbReference>
<keyword evidence="4" id="KW-1185">Reference proteome</keyword>
<evidence type="ECO:0000259" key="2">
    <source>
        <dbReference type="Pfam" id="PF13229"/>
    </source>
</evidence>
<dbReference type="Proteomes" id="UP000704176">
    <property type="component" value="Unassembled WGS sequence"/>
</dbReference>
<name>A0ABS7VSG7_9HYPH</name>
<reference evidence="3 4" key="1">
    <citation type="submission" date="2021-09" db="EMBL/GenBank/DDBJ databases">
        <title>The complete genome sequence of a new microorganism.</title>
        <authorList>
            <person name="Zi Z."/>
        </authorList>
    </citation>
    <scope>NUCLEOTIDE SEQUENCE [LARGE SCALE GENOMIC DNA]</scope>
    <source>
        <strain evidence="3 4">WGZ8</strain>
    </source>
</reference>
<feature type="region of interest" description="Disordered" evidence="1">
    <location>
        <begin position="240"/>
        <end position="311"/>
    </location>
</feature>
<protein>
    <submittedName>
        <fullName evidence="3">Right-handed parallel beta-helix repeat-containing protein</fullName>
    </submittedName>
</protein>
<feature type="compositionally biased region" description="Pro residues" evidence="1">
    <location>
        <begin position="259"/>
        <end position="273"/>
    </location>
</feature>
<dbReference type="InterPro" id="IPR012334">
    <property type="entry name" value="Pectin_lyas_fold"/>
</dbReference>
<evidence type="ECO:0000313" key="3">
    <source>
        <dbReference type="EMBL" id="MBZ6077858.1"/>
    </source>
</evidence>
<dbReference type="InterPro" id="IPR039448">
    <property type="entry name" value="Beta_helix"/>
</dbReference>
<evidence type="ECO:0000256" key="1">
    <source>
        <dbReference type="SAM" id="MobiDB-lite"/>
    </source>
</evidence>
<dbReference type="EMBL" id="JAIRBM010000013">
    <property type="protein sequence ID" value="MBZ6077858.1"/>
    <property type="molecule type" value="Genomic_DNA"/>
</dbReference>
<gene>
    <name evidence="3" type="ORF">K9B37_16380</name>
</gene>
<dbReference type="InterPro" id="IPR011050">
    <property type="entry name" value="Pectin_lyase_fold/virulence"/>
</dbReference>
<dbReference type="RefSeq" id="WP_224314616.1">
    <property type="nucleotide sequence ID" value="NZ_JAIRBM010000013.1"/>
</dbReference>
<dbReference type="InterPro" id="IPR006626">
    <property type="entry name" value="PbH1"/>
</dbReference>
<dbReference type="Gene3D" id="2.160.20.10">
    <property type="entry name" value="Single-stranded right-handed beta-helix, Pectin lyase-like"/>
    <property type="match status" value="1"/>
</dbReference>
<dbReference type="SMART" id="SM00710">
    <property type="entry name" value="PbH1"/>
    <property type="match status" value="6"/>
</dbReference>
<sequence length="311" mass="32423">MTFPTASTTGLPAGVTLTASGDIVVTKAGTVLSNLDVHGQIWVRAENVTIQNCKITSSDYYGVRIDQGLKGVTVKNCDIDGTGQVLNGIGGAGTFLNNNIHGCENGINVEGNVATKIEGNYIHNFLNSEGGHFDGIQIFGGNSNVEVVHNTIINDGSPNGVSAVFVANTFGAVDKVNIHDNYLSSPGNYPIYNLGTYTNSPITNVTWANNYVPKGYYGYEYIRADSQGHMPTMINNTEIATGLSPDKAPDSYAGGSTPTPTPDPTPTPTPTPTPGDIVGTSGNDTLKGTTGGDVMKGLAGNDTYTVNHSGD</sequence>
<organism evidence="3 4">
    <name type="scientific">Microvirga puerhi</name>
    <dbReference type="NCBI Taxonomy" id="2876078"/>
    <lineage>
        <taxon>Bacteria</taxon>
        <taxon>Pseudomonadati</taxon>
        <taxon>Pseudomonadota</taxon>
        <taxon>Alphaproteobacteria</taxon>
        <taxon>Hyphomicrobiales</taxon>
        <taxon>Methylobacteriaceae</taxon>
        <taxon>Microvirga</taxon>
    </lineage>
</organism>
<dbReference type="InterPro" id="IPR001343">
    <property type="entry name" value="Hemolysn_Ca-bd"/>
</dbReference>
<feature type="non-terminal residue" evidence="3">
    <location>
        <position position="311"/>
    </location>
</feature>
<feature type="domain" description="Right handed beta helix" evidence="2">
    <location>
        <begin position="45"/>
        <end position="204"/>
    </location>
</feature>
<evidence type="ECO:0000313" key="4">
    <source>
        <dbReference type="Proteomes" id="UP000704176"/>
    </source>
</evidence>
<comment type="caution">
    <text evidence="3">The sequence shown here is derived from an EMBL/GenBank/DDBJ whole genome shotgun (WGS) entry which is preliminary data.</text>
</comment>
<feature type="compositionally biased region" description="Polar residues" evidence="1">
    <location>
        <begin position="302"/>
        <end position="311"/>
    </location>
</feature>
<proteinExistence type="predicted"/>
<dbReference type="SUPFAM" id="SSF51126">
    <property type="entry name" value="Pectin lyase-like"/>
    <property type="match status" value="1"/>
</dbReference>
<accession>A0ABS7VSG7</accession>
<dbReference type="Pfam" id="PF13229">
    <property type="entry name" value="Beta_helix"/>
    <property type="match status" value="1"/>
</dbReference>